<dbReference type="GeneID" id="17090791"/>
<gene>
    <name evidence="1" type="ORF">Gasu_06080</name>
</gene>
<dbReference type="RefSeq" id="XP_005708715.1">
    <property type="nucleotide sequence ID" value="XM_005708658.1"/>
</dbReference>
<dbReference type="AlphaFoldDB" id="M2X6Q2"/>
<dbReference type="Gramene" id="EME32195">
    <property type="protein sequence ID" value="EME32195"/>
    <property type="gene ID" value="Gasu_06080"/>
</dbReference>
<dbReference type="Proteomes" id="UP000030680">
    <property type="component" value="Unassembled WGS sequence"/>
</dbReference>
<sequence length="613" mass="71975">MMENRIYNKSSLELQQILHPLNHLRTAQDITQGLRRISRTLDRLLKYKSDSSNDMTKLERLSRVRHSLRASKKQLHSLTRQLQENSIVYRVHEISSSKHERLLARFELCSFCSECDFFVTRTEATESESSVDVVTISTTSLLIDISINPEKGIESVSFRFFSQDGEEFTDDKLCETIESWLISERFSLFEEKLRTVWKLDRIDQHMNKLDIVKLLHHLRLLFRNVCGYEHSKSLPIQDGHGWILPDLEGVMDLFYSCCCHRQLILQGYCREEDWMDICKECPSCMSGVISIREELEEKEVFFPMQVPNEMELEQEDKFPVDLQKWVGVGISAELSFLISLQLPIKMTLTTARLLYLCYEEEWTHRHSRYSYGKEWFDISHSHMPCILLEEALLEDCGYPMWCCGENLHSSSETWTRVHRDSGIIENSLEYVDGRRMILSYSLPVRFSLRRRCVQVDCVPFLRIDKLITILGILRQQLVFNQLFQSLFCDCYADGRLYTSSQKPMNKDSSYTRLVTCCFKEGGMESSDFRFEVVVHPPFLIELYLWRMKEEQQLEAIQVNISIGSHGWLQVSMNSIQQHIGWFEKVLKTTSNIPLCLFHLWKKLESNDLRFAPS</sequence>
<protein>
    <submittedName>
        <fullName evidence="1">Uncharacterized protein</fullName>
    </submittedName>
</protein>
<dbReference type="OrthoDB" id="10350472at2759"/>
<evidence type="ECO:0000313" key="1">
    <source>
        <dbReference type="EMBL" id="EME32195.1"/>
    </source>
</evidence>
<evidence type="ECO:0000313" key="2">
    <source>
        <dbReference type="Proteomes" id="UP000030680"/>
    </source>
</evidence>
<reference evidence="2" key="1">
    <citation type="journal article" date="2013" name="Science">
        <title>Gene transfer from bacteria and archaea facilitated evolution of an extremophilic eukaryote.</title>
        <authorList>
            <person name="Schonknecht G."/>
            <person name="Chen W.H."/>
            <person name="Ternes C.M."/>
            <person name="Barbier G.G."/>
            <person name="Shrestha R.P."/>
            <person name="Stanke M."/>
            <person name="Brautigam A."/>
            <person name="Baker B.J."/>
            <person name="Banfield J.F."/>
            <person name="Garavito R.M."/>
            <person name="Carr K."/>
            <person name="Wilkerson C."/>
            <person name="Rensing S.A."/>
            <person name="Gagneul D."/>
            <person name="Dickenson N.E."/>
            <person name="Oesterhelt C."/>
            <person name="Lercher M.J."/>
            <person name="Weber A.P."/>
        </authorList>
    </citation>
    <scope>NUCLEOTIDE SEQUENCE [LARGE SCALE GENOMIC DNA]</scope>
    <source>
        <strain evidence="2">074W</strain>
    </source>
</reference>
<accession>M2X6Q2</accession>
<organism evidence="1 2">
    <name type="scientific">Galdieria sulphuraria</name>
    <name type="common">Red alga</name>
    <dbReference type="NCBI Taxonomy" id="130081"/>
    <lineage>
        <taxon>Eukaryota</taxon>
        <taxon>Rhodophyta</taxon>
        <taxon>Bangiophyceae</taxon>
        <taxon>Galdieriales</taxon>
        <taxon>Galdieriaceae</taxon>
        <taxon>Galdieria</taxon>
    </lineage>
</organism>
<keyword evidence="2" id="KW-1185">Reference proteome</keyword>
<dbReference type="EMBL" id="KB454487">
    <property type="protein sequence ID" value="EME32195.1"/>
    <property type="molecule type" value="Genomic_DNA"/>
</dbReference>
<name>M2X6Q2_GALSU</name>
<proteinExistence type="predicted"/>
<dbReference type="KEGG" id="gsl:Gasu_06080"/>